<keyword evidence="1" id="KW-0472">Membrane</keyword>
<evidence type="ECO:0000259" key="2">
    <source>
        <dbReference type="Pfam" id="PF14018"/>
    </source>
</evidence>
<accession>A0A4P9VS17</accession>
<proteinExistence type="predicted"/>
<keyword evidence="1" id="KW-1133">Transmembrane helix</keyword>
<feature type="transmembrane region" description="Helical" evidence="1">
    <location>
        <begin position="103"/>
        <end position="124"/>
    </location>
</feature>
<feature type="transmembrane region" description="Helical" evidence="1">
    <location>
        <begin position="31"/>
        <end position="50"/>
    </location>
</feature>
<gene>
    <name evidence="3" type="ORF">B9G39_24785</name>
</gene>
<keyword evidence="1" id="KW-0812">Transmembrane</keyword>
<reference evidence="3 4" key="1">
    <citation type="submission" date="2017-04" db="EMBL/GenBank/DDBJ databases">
        <title>Draft genome sequence of Zooshikella ganghwensis VG4 isolated from Red Sea sediments.</title>
        <authorList>
            <person name="Rehman Z."/>
            <person name="Alam I."/>
            <person name="Kamau A."/>
            <person name="Bajic V."/>
            <person name="Leiknes T."/>
        </authorList>
    </citation>
    <scope>NUCLEOTIDE SEQUENCE [LARGE SCALE GENOMIC DNA]</scope>
    <source>
        <strain evidence="3 4">VG4</strain>
    </source>
</reference>
<dbReference type="Proteomes" id="UP000257039">
    <property type="component" value="Unassembled WGS sequence"/>
</dbReference>
<feature type="transmembrane region" description="Helical" evidence="1">
    <location>
        <begin position="70"/>
        <end position="91"/>
    </location>
</feature>
<evidence type="ECO:0000313" key="3">
    <source>
        <dbReference type="EMBL" id="RDH46408.1"/>
    </source>
</evidence>
<dbReference type="Pfam" id="PF14018">
    <property type="entry name" value="DUF4234"/>
    <property type="match status" value="1"/>
</dbReference>
<dbReference type="InterPro" id="IPR025328">
    <property type="entry name" value="DUF4234"/>
</dbReference>
<dbReference type="EMBL" id="NDXW01000001">
    <property type="protein sequence ID" value="RDH46408.1"/>
    <property type="molecule type" value="Genomic_DNA"/>
</dbReference>
<evidence type="ECO:0000256" key="1">
    <source>
        <dbReference type="SAM" id="Phobius"/>
    </source>
</evidence>
<dbReference type="RefSeq" id="WP_094789171.1">
    <property type="nucleotide sequence ID" value="NZ_NDXW01000001.1"/>
</dbReference>
<evidence type="ECO:0000313" key="4">
    <source>
        <dbReference type="Proteomes" id="UP000257039"/>
    </source>
</evidence>
<protein>
    <submittedName>
        <fullName evidence="3">DUF4234 domain-containing protein</fullName>
    </submittedName>
</protein>
<feature type="transmembrane region" description="Helical" evidence="1">
    <location>
        <begin position="140"/>
        <end position="158"/>
    </location>
</feature>
<feature type="domain" description="DUF4234" evidence="2">
    <location>
        <begin position="32"/>
        <end position="130"/>
    </location>
</feature>
<comment type="caution">
    <text evidence="3">The sequence shown here is derived from an EMBL/GenBank/DDBJ whole genome shotgun (WGS) entry which is preliminary data.</text>
</comment>
<sequence length="194" mass="22313">MSLDSSPYTAPSSDISINNAKGEEVFQLPKFSAWGVLFLMIITLGIYYYYWLYSRTKVINRICDRKISSILTGVVLSLFVVSLILSLYRGLTEDSGSPYDLQLALAEAIFNIACSIATLFWLYAIRNRLHYMCKLNKRSAFWMSGFLTFIANAIYLQYKINQVIEHKEHMNKIELNDKFQPSQSFDDGVLRATR</sequence>
<organism evidence="3 4">
    <name type="scientific">Zooshikella ganghwensis</name>
    <dbReference type="NCBI Taxonomy" id="202772"/>
    <lineage>
        <taxon>Bacteria</taxon>
        <taxon>Pseudomonadati</taxon>
        <taxon>Pseudomonadota</taxon>
        <taxon>Gammaproteobacteria</taxon>
        <taxon>Oceanospirillales</taxon>
        <taxon>Zooshikellaceae</taxon>
        <taxon>Zooshikella</taxon>
    </lineage>
</organism>
<keyword evidence="4" id="KW-1185">Reference proteome</keyword>
<dbReference type="AlphaFoldDB" id="A0A4P9VS17"/>
<name>A0A4P9VS17_9GAMM</name>